<feature type="region of interest" description="Disordered" evidence="1">
    <location>
        <begin position="43"/>
        <end position="66"/>
    </location>
</feature>
<organism evidence="3 4">
    <name type="scientific">Achlya hypogyna</name>
    <name type="common">Oomycete</name>
    <name type="synonym">Protoachlya hypogyna</name>
    <dbReference type="NCBI Taxonomy" id="1202772"/>
    <lineage>
        <taxon>Eukaryota</taxon>
        <taxon>Sar</taxon>
        <taxon>Stramenopiles</taxon>
        <taxon>Oomycota</taxon>
        <taxon>Saprolegniomycetes</taxon>
        <taxon>Saprolegniales</taxon>
        <taxon>Achlyaceae</taxon>
        <taxon>Achlya</taxon>
    </lineage>
</organism>
<protein>
    <recommendedName>
        <fullName evidence="2">WRKY19-like zinc finger domain-containing protein</fullName>
    </recommendedName>
</protein>
<dbReference type="STRING" id="1202772.A0A1V9ZFC1"/>
<dbReference type="AlphaFoldDB" id="A0A1V9ZFC1"/>
<gene>
    <name evidence="3" type="ORF">ACHHYP_13825</name>
</gene>
<proteinExistence type="predicted"/>
<dbReference type="Pfam" id="PF24906">
    <property type="entry name" value="Zf_WRKY19"/>
    <property type="match status" value="1"/>
</dbReference>
<evidence type="ECO:0000259" key="2">
    <source>
        <dbReference type="Pfam" id="PF24906"/>
    </source>
</evidence>
<feature type="domain" description="WRKY19-like zinc finger" evidence="2">
    <location>
        <begin position="90"/>
        <end position="113"/>
    </location>
</feature>
<dbReference type="OrthoDB" id="57666at2759"/>
<dbReference type="PANTHER" id="PTHR31827:SF1">
    <property type="entry name" value="EMB|CAB89363.1"/>
    <property type="match status" value="1"/>
</dbReference>
<reference evidence="3 4" key="1">
    <citation type="journal article" date="2014" name="Genome Biol. Evol.">
        <title>The secreted proteins of Achlya hypogyna and Thraustotheca clavata identify the ancestral oomycete secretome and reveal gene acquisitions by horizontal gene transfer.</title>
        <authorList>
            <person name="Misner I."/>
            <person name="Blouin N."/>
            <person name="Leonard G."/>
            <person name="Richards T.A."/>
            <person name="Lane C.E."/>
        </authorList>
    </citation>
    <scope>NUCLEOTIDE SEQUENCE [LARGE SCALE GENOMIC DNA]</scope>
    <source>
        <strain evidence="3 4">ATCC 48635</strain>
    </source>
</reference>
<comment type="caution">
    <text evidence="3">The sequence shown here is derived from an EMBL/GenBank/DDBJ whole genome shotgun (WGS) entry which is preliminary data.</text>
</comment>
<evidence type="ECO:0000256" key="1">
    <source>
        <dbReference type="SAM" id="MobiDB-lite"/>
    </source>
</evidence>
<evidence type="ECO:0000313" key="4">
    <source>
        <dbReference type="Proteomes" id="UP000243579"/>
    </source>
</evidence>
<accession>A0A1V9ZFC1</accession>
<dbReference type="EMBL" id="JNBR01000133">
    <property type="protein sequence ID" value="OQR96688.1"/>
    <property type="molecule type" value="Genomic_DNA"/>
</dbReference>
<dbReference type="Proteomes" id="UP000243579">
    <property type="component" value="Unassembled WGS sequence"/>
</dbReference>
<dbReference type="InterPro" id="IPR056866">
    <property type="entry name" value="Znf_WRKY19"/>
</dbReference>
<evidence type="ECO:0000313" key="3">
    <source>
        <dbReference type="EMBL" id="OQR96688.1"/>
    </source>
</evidence>
<sequence length="145" mass="15642">MNPPPMLLAPEAPSPCSYHHNCYRYAKLNDLCLIHARARTASSPTTSSTKSLGDSDAAKPARTNRHRKCQSSNCTAFARHGGFCTRHGGGRRCKVDGCETAAQTRGFCRLHGGGSRCRAAGCSDFARVGGLCMQHVRMVNRETSS</sequence>
<keyword evidence="4" id="KW-1185">Reference proteome</keyword>
<name>A0A1V9ZFC1_ACHHY</name>
<dbReference type="PANTHER" id="PTHR31827">
    <property type="entry name" value="EMB|CAB89363.1"/>
    <property type="match status" value="1"/>
</dbReference>